<proteinExistence type="predicted"/>
<organism evidence="1 2">
    <name type="scientific">Bifidobacterium breve DSM 20213 = JCM 1192</name>
    <dbReference type="NCBI Taxonomy" id="518634"/>
    <lineage>
        <taxon>Bacteria</taxon>
        <taxon>Bacillati</taxon>
        <taxon>Actinomycetota</taxon>
        <taxon>Actinomycetes</taxon>
        <taxon>Bifidobacteriales</taxon>
        <taxon>Bifidobacteriaceae</taxon>
        <taxon>Bifidobacterium</taxon>
    </lineage>
</organism>
<comment type="caution">
    <text evidence="1">The sequence shown here is derived from an EMBL/GenBank/DDBJ whole genome shotgun (WGS) entry which is preliminary data.</text>
</comment>
<protein>
    <submittedName>
        <fullName evidence="1">Uncharacterized protein</fullName>
    </submittedName>
</protein>
<sequence length="52" mass="5608">MTRAGRRQSRAAVCRPPGGAACRSVRGCWPARGVYCFNICWAGSAVFFRSVG</sequence>
<accession>D4BP03</accession>
<dbReference type="Proteomes" id="UP000003191">
    <property type="component" value="Unassembled WGS sequence"/>
</dbReference>
<keyword evidence="2" id="KW-1185">Reference proteome</keyword>
<evidence type="ECO:0000313" key="2">
    <source>
        <dbReference type="Proteomes" id="UP000003191"/>
    </source>
</evidence>
<dbReference type="EMBL" id="ACCG02000009">
    <property type="protein sequence ID" value="EFE89390.1"/>
    <property type="molecule type" value="Genomic_DNA"/>
</dbReference>
<name>D4BP03_BIFBR</name>
<gene>
    <name evidence="1" type="ORF">BIFBRE_03811</name>
</gene>
<dbReference type="HOGENOM" id="CLU_3077235_0_0_11"/>
<reference evidence="1 2" key="1">
    <citation type="submission" date="2010-02" db="EMBL/GenBank/DDBJ databases">
        <authorList>
            <person name="Weinstock G."/>
            <person name="Sodergren E."/>
            <person name="Clifton S."/>
            <person name="Fulton L."/>
            <person name="Fulton B."/>
            <person name="Courtney L."/>
            <person name="Fronick C."/>
            <person name="Harrison M."/>
            <person name="Strong C."/>
            <person name="Farmer C."/>
            <person name="Delahaunty K."/>
            <person name="Markovic C."/>
            <person name="Hall O."/>
            <person name="Minx P."/>
            <person name="Tomlinson C."/>
            <person name="Mitreva M."/>
            <person name="Nelson J."/>
            <person name="Hou S."/>
            <person name="Wollam A."/>
            <person name="Pepin K.H."/>
            <person name="Johnson M."/>
            <person name="Bhonagiri V."/>
            <person name="Zhang X."/>
            <person name="Suruliraj S."/>
            <person name="Warren W."/>
            <person name="Chinwalla A."/>
            <person name="Mardis E.R."/>
            <person name="Wilson R.K."/>
        </authorList>
    </citation>
    <scope>NUCLEOTIDE SEQUENCE [LARGE SCALE GENOMIC DNA]</scope>
    <source>
        <strain evidence="1 2">DSM 20213</strain>
    </source>
</reference>
<evidence type="ECO:0000313" key="1">
    <source>
        <dbReference type="EMBL" id="EFE89390.1"/>
    </source>
</evidence>
<dbReference type="AlphaFoldDB" id="D4BP03"/>